<dbReference type="Pfam" id="PF12802">
    <property type="entry name" value="MarR_2"/>
    <property type="match status" value="1"/>
</dbReference>
<dbReference type="EMBL" id="JBHSFI010000002">
    <property type="protein sequence ID" value="MFC4627428.1"/>
    <property type="molecule type" value="Genomic_DNA"/>
</dbReference>
<dbReference type="Gene3D" id="3.30.420.40">
    <property type="match status" value="2"/>
</dbReference>
<evidence type="ECO:0000256" key="1">
    <source>
        <dbReference type="ARBA" id="ARBA00006479"/>
    </source>
</evidence>
<comment type="caution">
    <text evidence="3">The sequence shown here is derived from an EMBL/GenBank/DDBJ whole genome shotgun (WGS) entry which is preliminary data.</text>
</comment>
<evidence type="ECO:0000259" key="2">
    <source>
        <dbReference type="Pfam" id="PF12802"/>
    </source>
</evidence>
<dbReference type="InterPro" id="IPR000835">
    <property type="entry name" value="HTH_MarR-typ"/>
</dbReference>
<dbReference type="InterPro" id="IPR049874">
    <property type="entry name" value="ROK_cs"/>
</dbReference>
<dbReference type="PANTHER" id="PTHR18964:SF149">
    <property type="entry name" value="BIFUNCTIONAL UDP-N-ACETYLGLUCOSAMINE 2-EPIMERASE_N-ACETYLMANNOSAMINE KINASE"/>
    <property type="match status" value="1"/>
</dbReference>
<dbReference type="InterPro" id="IPR000600">
    <property type="entry name" value="ROK"/>
</dbReference>
<name>A0ABV9HAX8_9MICO</name>
<accession>A0ABV9HAX8</accession>
<proteinExistence type="inferred from homology"/>
<gene>
    <name evidence="3" type="ORF">ACFO6V_04225</name>
</gene>
<comment type="similarity">
    <text evidence="1">Belongs to the ROK (NagC/XylR) family.</text>
</comment>
<dbReference type="PANTHER" id="PTHR18964">
    <property type="entry name" value="ROK (REPRESSOR, ORF, KINASE) FAMILY"/>
    <property type="match status" value="1"/>
</dbReference>
<dbReference type="InterPro" id="IPR036388">
    <property type="entry name" value="WH-like_DNA-bd_sf"/>
</dbReference>
<dbReference type="SUPFAM" id="SSF53067">
    <property type="entry name" value="Actin-like ATPase domain"/>
    <property type="match status" value="1"/>
</dbReference>
<dbReference type="InterPro" id="IPR043129">
    <property type="entry name" value="ATPase_NBD"/>
</dbReference>
<dbReference type="Proteomes" id="UP001596011">
    <property type="component" value="Unassembled WGS sequence"/>
</dbReference>
<dbReference type="Gene3D" id="1.10.10.10">
    <property type="entry name" value="Winged helix-like DNA-binding domain superfamily/Winged helix DNA-binding domain"/>
    <property type="match status" value="1"/>
</dbReference>
<sequence>MTTSSEVQPWVPLAGQSHRLALEVLLHGPLSRAELARRTDLSAGSLTRLTKPLVEAGLLVEVGPDAGDLRPGRPSQPLDIVPDAHHFVGVKITGDTAHGVVTTLRADVVASGSRPLEGRTPNEVADVVAALVDHLAAQVAGVTAVGVSIGGHVLPDGTAHRAPFLGWADVALSTLLQERTGRPVVAANDVLALTEATHWFGEGRGHGQFALVTIGAGIGVGIVAHDRLLTGPNAGLGMLGHHALDPLGPPCPLGHRGCATAMLTTGSIERQVAAARGDLVPYDEVLDLAESGDELARRVVDDAGRALGRLVAVVTDIALPEVVVLGGEGARLAVVARKALDAGLAGDLDPLAEPPELAVQASGFDIWARGAAVIAIQTYVLGR</sequence>
<evidence type="ECO:0000313" key="3">
    <source>
        <dbReference type="EMBL" id="MFC4627428.1"/>
    </source>
</evidence>
<organism evidence="3 4">
    <name type="scientific">Promicromonospora alba</name>
    <dbReference type="NCBI Taxonomy" id="1616110"/>
    <lineage>
        <taxon>Bacteria</taxon>
        <taxon>Bacillati</taxon>
        <taxon>Actinomycetota</taxon>
        <taxon>Actinomycetes</taxon>
        <taxon>Micrococcales</taxon>
        <taxon>Promicromonosporaceae</taxon>
        <taxon>Promicromonospora</taxon>
    </lineage>
</organism>
<dbReference type="PROSITE" id="PS01125">
    <property type="entry name" value="ROK"/>
    <property type="match status" value="1"/>
</dbReference>
<evidence type="ECO:0000313" key="4">
    <source>
        <dbReference type="Proteomes" id="UP001596011"/>
    </source>
</evidence>
<protein>
    <submittedName>
        <fullName evidence="3">ROK family protein</fullName>
    </submittedName>
</protein>
<dbReference type="InterPro" id="IPR036390">
    <property type="entry name" value="WH_DNA-bd_sf"/>
</dbReference>
<keyword evidence="4" id="KW-1185">Reference proteome</keyword>
<reference evidence="4" key="1">
    <citation type="journal article" date="2019" name="Int. J. Syst. Evol. Microbiol.">
        <title>The Global Catalogue of Microorganisms (GCM) 10K type strain sequencing project: providing services to taxonomists for standard genome sequencing and annotation.</title>
        <authorList>
            <consortium name="The Broad Institute Genomics Platform"/>
            <consortium name="The Broad Institute Genome Sequencing Center for Infectious Disease"/>
            <person name="Wu L."/>
            <person name="Ma J."/>
        </authorList>
    </citation>
    <scope>NUCLEOTIDE SEQUENCE [LARGE SCALE GENOMIC DNA]</scope>
    <source>
        <strain evidence="4">CCUG 42722</strain>
    </source>
</reference>
<dbReference type="RefSeq" id="WP_377132561.1">
    <property type="nucleotide sequence ID" value="NZ_JBHSFI010000002.1"/>
</dbReference>
<feature type="domain" description="HTH marR-type" evidence="2">
    <location>
        <begin position="20"/>
        <end position="70"/>
    </location>
</feature>
<dbReference type="Pfam" id="PF00480">
    <property type="entry name" value="ROK"/>
    <property type="match status" value="1"/>
</dbReference>
<dbReference type="SUPFAM" id="SSF46785">
    <property type="entry name" value="Winged helix' DNA-binding domain"/>
    <property type="match status" value="1"/>
</dbReference>